<organism evidence="2">
    <name type="scientific">Caldithrix abyssi</name>
    <dbReference type="NCBI Taxonomy" id="187145"/>
    <lineage>
        <taxon>Bacteria</taxon>
        <taxon>Pseudomonadati</taxon>
        <taxon>Calditrichota</taxon>
        <taxon>Calditrichia</taxon>
        <taxon>Calditrichales</taxon>
        <taxon>Calditrichaceae</taxon>
        <taxon>Caldithrix</taxon>
    </lineage>
</organism>
<feature type="domain" description="PilZ" evidence="1">
    <location>
        <begin position="2"/>
        <end position="90"/>
    </location>
</feature>
<evidence type="ECO:0000259" key="1">
    <source>
        <dbReference type="Pfam" id="PF07238"/>
    </source>
</evidence>
<dbReference type="AlphaFoldDB" id="A0A7V1LLM9"/>
<dbReference type="EMBL" id="DRLD01000165">
    <property type="protein sequence ID" value="HED10220.1"/>
    <property type="molecule type" value="Genomic_DNA"/>
</dbReference>
<name>A0A7V1LLM9_CALAY</name>
<dbReference type="Pfam" id="PF07238">
    <property type="entry name" value="PilZ"/>
    <property type="match status" value="1"/>
</dbReference>
<dbReference type="Proteomes" id="UP000886005">
    <property type="component" value="Unassembled WGS sequence"/>
</dbReference>
<protein>
    <submittedName>
        <fullName evidence="2">PilZ domain-containing protein</fullName>
    </submittedName>
</protein>
<proteinExistence type="predicted"/>
<comment type="caution">
    <text evidence="2">The sequence shown here is derived from an EMBL/GenBank/DDBJ whole genome shotgun (WGS) entry which is preliminary data.</text>
</comment>
<reference evidence="2" key="1">
    <citation type="journal article" date="2020" name="mSystems">
        <title>Genome- and Community-Level Interaction Insights into Carbon Utilization and Element Cycling Functions of Hydrothermarchaeota in Hydrothermal Sediment.</title>
        <authorList>
            <person name="Zhou Z."/>
            <person name="Liu Y."/>
            <person name="Xu W."/>
            <person name="Pan J."/>
            <person name="Luo Z.H."/>
            <person name="Li M."/>
        </authorList>
    </citation>
    <scope>NUCLEOTIDE SEQUENCE [LARGE SCALE GENOMIC DNA]</scope>
    <source>
        <strain evidence="2">HyVt-456</strain>
    </source>
</reference>
<accession>A0A7V1LLM9</accession>
<evidence type="ECO:0000313" key="2">
    <source>
        <dbReference type="EMBL" id="HED10220.1"/>
    </source>
</evidence>
<dbReference type="Gene3D" id="2.40.10.220">
    <property type="entry name" value="predicted glycosyltransferase like domains"/>
    <property type="match status" value="1"/>
</dbReference>
<gene>
    <name evidence="2" type="ORF">ENJ10_06000</name>
</gene>
<dbReference type="SUPFAM" id="SSF141371">
    <property type="entry name" value="PilZ domain-like"/>
    <property type="match status" value="1"/>
</dbReference>
<sequence length="142" mass="16489">MRAYIRHPIDVPINFEADETPAPIKALKDVSHGGLCFVTDRCLPNGTRIKLEIPHLKHPFKEECVVVWCREKNGQYEIGVKFTDKASAFRARMIEQVCYIESYKRKREEETGRSMAWKTAAEEWIKNYGAHFPEIKMEDDGT</sequence>
<dbReference type="InterPro" id="IPR009875">
    <property type="entry name" value="PilZ_domain"/>
</dbReference>
<dbReference type="GO" id="GO:0035438">
    <property type="term" value="F:cyclic-di-GMP binding"/>
    <property type="evidence" value="ECO:0007669"/>
    <property type="project" value="InterPro"/>
</dbReference>